<keyword evidence="1" id="KW-0732">Signal</keyword>
<sequence>MKICIIRVVLLLSLCSTAFRGMAQTASTDTLVEKKMVQRISAGMCTQLQQEDKKKPLASLNKDEATQLFTRLMMASAATEPELMARITNDPAGARAYGEQLGRKIGMQLVQECEVSRPLFASMSGQGSTQFKPAGTDETKLVNTLATEFCANITPRQKELKGLPKEKRLKMVSDQLETSFKAHSKEIQQVYGADAMNDSDKLRALGSKVGYQSAQQCPAIMQILMDTK</sequence>
<dbReference type="Proteomes" id="UP000273500">
    <property type="component" value="Unassembled WGS sequence"/>
</dbReference>
<organism evidence="2 3">
    <name type="scientific">Hymenobacter rigui</name>
    <dbReference type="NCBI Taxonomy" id="334424"/>
    <lineage>
        <taxon>Bacteria</taxon>
        <taxon>Pseudomonadati</taxon>
        <taxon>Bacteroidota</taxon>
        <taxon>Cytophagia</taxon>
        <taxon>Cytophagales</taxon>
        <taxon>Hymenobacteraceae</taxon>
        <taxon>Hymenobacter</taxon>
    </lineage>
</organism>
<gene>
    <name evidence="2" type="ORF">EI291_00665</name>
</gene>
<comment type="caution">
    <text evidence="2">The sequence shown here is derived from an EMBL/GenBank/DDBJ whole genome shotgun (WGS) entry which is preliminary data.</text>
</comment>
<reference evidence="2 3" key="1">
    <citation type="submission" date="2018-12" db="EMBL/GenBank/DDBJ databases">
        <authorList>
            <person name="Feng G."/>
            <person name="Zhu H."/>
        </authorList>
    </citation>
    <scope>NUCLEOTIDE SEQUENCE [LARGE SCALE GENOMIC DNA]</scope>
    <source>
        <strain evidence="2 3">KCTC 12533</strain>
    </source>
</reference>
<protein>
    <recommendedName>
        <fullName evidence="4">DUF4142 domain-containing protein</fullName>
    </recommendedName>
</protein>
<name>A0A3R9PFC9_9BACT</name>
<evidence type="ECO:0000313" key="3">
    <source>
        <dbReference type="Proteomes" id="UP000273500"/>
    </source>
</evidence>
<accession>A0A3R9PFC9</accession>
<evidence type="ECO:0000256" key="1">
    <source>
        <dbReference type="SAM" id="SignalP"/>
    </source>
</evidence>
<dbReference type="EMBL" id="RWIT01000001">
    <property type="protein sequence ID" value="RSK50865.1"/>
    <property type="molecule type" value="Genomic_DNA"/>
</dbReference>
<evidence type="ECO:0008006" key="4">
    <source>
        <dbReference type="Google" id="ProtNLM"/>
    </source>
</evidence>
<keyword evidence="3" id="KW-1185">Reference proteome</keyword>
<evidence type="ECO:0000313" key="2">
    <source>
        <dbReference type="EMBL" id="RSK50865.1"/>
    </source>
</evidence>
<dbReference type="OrthoDB" id="877026at2"/>
<feature type="signal peptide" evidence="1">
    <location>
        <begin position="1"/>
        <end position="23"/>
    </location>
</feature>
<proteinExistence type="predicted"/>
<dbReference type="AlphaFoldDB" id="A0A3R9PFC9"/>
<feature type="chain" id="PRO_5018741398" description="DUF4142 domain-containing protein" evidence="1">
    <location>
        <begin position="24"/>
        <end position="228"/>
    </location>
</feature>
<dbReference type="RefSeq" id="WP_125417342.1">
    <property type="nucleotide sequence ID" value="NZ_RWIT01000001.1"/>
</dbReference>